<protein>
    <submittedName>
        <fullName evidence="2">SFRICE_028929</fullName>
    </submittedName>
</protein>
<evidence type="ECO:0000256" key="1">
    <source>
        <dbReference type="SAM" id="MobiDB-lite"/>
    </source>
</evidence>
<dbReference type="AlphaFoldDB" id="A0A2H1WML2"/>
<organism evidence="2">
    <name type="scientific">Spodoptera frugiperda</name>
    <name type="common">Fall armyworm</name>
    <dbReference type="NCBI Taxonomy" id="7108"/>
    <lineage>
        <taxon>Eukaryota</taxon>
        <taxon>Metazoa</taxon>
        <taxon>Ecdysozoa</taxon>
        <taxon>Arthropoda</taxon>
        <taxon>Hexapoda</taxon>
        <taxon>Insecta</taxon>
        <taxon>Pterygota</taxon>
        <taxon>Neoptera</taxon>
        <taxon>Endopterygota</taxon>
        <taxon>Lepidoptera</taxon>
        <taxon>Glossata</taxon>
        <taxon>Ditrysia</taxon>
        <taxon>Noctuoidea</taxon>
        <taxon>Noctuidae</taxon>
        <taxon>Amphipyrinae</taxon>
        <taxon>Spodoptera</taxon>
    </lineage>
</organism>
<gene>
    <name evidence="2" type="ORF">SFRICE_028929</name>
</gene>
<sequence>MSKLSDKITVAARQSPRISRNAAHEYEPLTWLETVRDPRQTVTGGGGYPLTSRALGEASESVSLLLTKDHPESEPRAIKCVCLRTVSKGSSPPDQNQTHACGASRSARASKNHKTTTDGAHGIKKA</sequence>
<accession>A0A2H1WML2</accession>
<feature type="compositionally biased region" description="Polar residues" evidence="1">
    <location>
        <begin position="87"/>
        <end position="99"/>
    </location>
</feature>
<name>A0A2H1WML2_SPOFR</name>
<feature type="region of interest" description="Disordered" evidence="1">
    <location>
        <begin position="86"/>
        <end position="126"/>
    </location>
</feature>
<dbReference type="EMBL" id="ODYU01009697">
    <property type="protein sequence ID" value="SOQ54311.1"/>
    <property type="molecule type" value="Genomic_DNA"/>
</dbReference>
<reference evidence="2" key="1">
    <citation type="submission" date="2016-07" db="EMBL/GenBank/DDBJ databases">
        <authorList>
            <person name="Bretaudeau A."/>
        </authorList>
    </citation>
    <scope>NUCLEOTIDE SEQUENCE</scope>
    <source>
        <strain evidence="2">Rice</strain>
        <tissue evidence="2">Whole body</tissue>
    </source>
</reference>
<proteinExistence type="predicted"/>
<evidence type="ECO:0000313" key="2">
    <source>
        <dbReference type="EMBL" id="SOQ54311.1"/>
    </source>
</evidence>